<dbReference type="PANTHER" id="PTHR30404:SF8">
    <property type="entry name" value="AUTOLYSIN PH-RELATED"/>
    <property type="match status" value="1"/>
</dbReference>
<dbReference type="PATRIC" id="fig|1423739.3.peg.2076"/>
<evidence type="ECO:0000259" key="1">
    <source>
        <dbReference type="SMART" id="SM00646"/>
    </source>
</evidence>
<reference evidence="2 3" key="1">
    <citation type="journal article" date="2015" name="Genome Announc.">
        <title>Expanding the biotechnology potential of lactobacilli through comparative genomics of 213 strains and associated genera.</title>
        <authorList>
            <person name="Sun Z."/>
            <person name="Harris H.M."/>
            <person name="McCann A."/>
            <person name="Guo C."/>
            <person name="Argimon S."/>
            <person name="Zhang W."/>
            <person name="Yang X."/>
            <person name="Jeffery I.B."/>
            <person name="Cooney J.C."/>
            <person name="Kagawa T.F."/>
            <person name="Liu W."/>
            <person name="Song Y."/>
            <person name="Salvetti E."/>
            <person name="Wrobel A."/>
            <person name="Rasinkangas P."/>
            <person name="Parkhill J."/>
            <person name="Rea M.C."/>
            <person name="O'Sullivan O."/>
            <person name="Ritari J."/>
            <person name="Douillard F.P."/>
            <person name="Paul Ross R."/>
            <person name="Yang R."/>
            <person name="Briner A.E."/>
            <person name="Felis G.E."/>
            <person name="de Vos W.M."/>
            <person name="Barrangou R."/>
            <person name="Klaenhammer T.R."/>
            <person name="Caufield P.W."/>
            <person name="Cui Y."/>
            <person name="Zhang H."/>
            <person name="O'Toole P.W."/>
        </authorList>
    </citation>
    <scope>NUCLEOTIDE SEQUENCE [LARGE SCALE GENOMIC DNA]</scope>
    <source>
        <strain evidence="2 3">DSM 14421</strain>
    </source>
</reference>
<dbReference type="RefSeq" id="WP_057866269.1">
    <property type="nucleotide sequence ID" value="NZ_AZEY01000108.1"/>
</dbReference>
<proteinExistence type="predicted"/>
<accession>A0A0R1S0E1</accession>
<dbReference type="Gene3D" id="3.40.630.40">
    <property type="entry name" value="Zn-dependent exopeptidases"/>
    <property type="match status" value="1"/>
</dbReference>
<dbReference type="Pfam" id="PF01520">
    <property type="entry name" value="Amidase_3"/>
    <property type="match status" value="1"/>
</dbReference>
<organism evidence="2 3">
    <name type="scientific">Lentilactobacillus diolivorans DSM 14421</name>
    <dbReference type="NCBI Taxonomy" id="1423739"/>
    <lineage>
        <taxon>Bacteria</taxon>
        <taxon>Bacillati</taxon>
        <taxon>Bacillota</taxon>
        <taxon>Bacilli</taxon>
        <taxon>Lactobacillales</taxon>
        <taxon>Lactobacillaceae</taxon>
        <taxon>Lentilactobacillus</taxon>
    </lineage>
</organism>
<evidence type="ECO:0000313" key="3">
    <source>
        <dbReference type="Proteomes" id="UP000052013"/>
    </source>
</evidence>
<dbReference type="InterPro" id="IPR002508">
    <property type="entry name" value="MurNAc-LAA_cat"/>
</dbReference>
<dbReference type="Proteomes" id="UP000052013">
    <property type="component" value="Unassembled WGS sequence"/>
</dbReference>
<dbReference type="STRING" id="1423739.FC85_GL001990"/>
<dbReference type="SUPFAM" id="SSF53187">
    <property type="entry name" value="Zn-dependent exopeptidases"/>
    <property type="match status" value="1"/>
</dbReference>
<dbReference type="InterPro" id="IPR050695">
    <property type="entry name" value="N-acetylmuramoyl_amidase_3"/>
</dbReference>
<protein>
    <submittedName>
        <fullName evidence="2">N-acetylmuramoyl-L-alanine amidase</fullName>
    </submittedName>
</protein>
<dbReference type="CDD" id="cd02696">
    <property type="entry name" value="MurNAc-LAA"/>
    <property type="match status" value="1"/>
</dbReference>
<dbReference type="SMART" id="SM00646">
    <property type="entry name" value="Ami_3"/>
    <property type="match status" value="1"/>
</dbReference>
<dbReference type="GO" id="GO:0009253">
    <property type="term" value="P:peptidoglycan catabolic process"/>
    <property type="evidence" value="ECO:0007669"/>
    <property type="project" value="InterPro"/>
</dbReference>
<sequence>MKKLRIVVITCLTLSAILITGLTYKQTIFASQKPEPNITKSVKPKHHYLLVMGHGAGDPGAHGNGTTEAHFLRAKFLPKLRKYAKEVKNSRVTFYNPKHDIVRDTLVFHKGSYKINKKTTVIMFHLDAGGGTYAHGGHVIIHRPIPTKRDRRLAHVIKKYVGLNPAYHGYSYRTNLRNCNVLRRRGIDYSLVEMGFITNKHDFKKINQHLDQIAKNDIEAITHETIK</sequence>
<dbReference type="GO" id="GO:0008745">
    <property type="term" value="F:N-acetylmuramoyl-L-alanine amidase activity"/>
    <property type="evidence" value="ECO:0007669"/>
    <property type="project" value="InterPro"/>
</dbReference>
<comment type="caution">
    <text evidence="2">The sequence shown here is derived from an EMBL/GenBank/DDBJ whole genome shotgun (WGS) entry which is preliminary data.</text>
</comment>
<dbReference type="EMBL" id="AZEY01000108">
    <property type="protein sequence ID" value="KRL62481.1"/>
    <property type="molecule type" value="Genomic_DNA"/>
</dbReference>
<dbReference type="AlphaFoldDB" id="A0A0R1S0E1"/>
<dbReference type="GO" id="GO:0030288">
    <property type="term" value="C:outer membrane-bounded periplasmic space"/>
    <property type="evidence" value="ECO:0007669"/>
    <property type="project" value="TreeGrafter"/>
</dbReference>
<dbReference type="PANTHER" id="PTHR30404">
    <property type="entry name" value="N-ACETYLMURAMOYL-L-ALANINE AMIDASE"/>
    <property type="match status" value="1"/>
</dbReference>
<evidence type="ECO:0000313" key="2">
    <source>
        <dbReference type="EMBL" id="KRL62481.1"/>
    </source>
</evidence>
<feature type="domain" description="MurNAc-LAA" evidence="1">
    <location>
        <begin position="113"/>
        <end position="222"/>
    </location>
</feature>
<gene>
    <name evidence="2" type="ORF">FC85_GL001990</name>
</gene>
<name>A0A0R1S0E1_9LACO</name>